<dbReference type="Proteomes" id="UP000681722">
    <property type="component" value="Unassembled WGS sequence"/>
</dbReference>
<dbReference type="EMBL" id="CAJOBC010145253">
    <property type="protein sequence ID" value="CAF4658586.1"/>
    <property type="molecule type" value="Genomic_DNA"/>
</dbReference>
<comment type="caution">
    <text evidence="1">The sequence shown here is derived from an EMBL/GenBank/DDBJ whole genome shotgun (WGS) entry which is preliminary data.</text>
</comment>
<evidence type="ECO:0000313" key="2">
    <source>
        <dbReference type="Proteomes" id="UP000681722"/>
    </source>
</evidence>
<protein>
    <submittedName>
        <fullName evidence="1">Uncharacterized protein</fullName>
    </submittedName>
</protein>
<accession>A0A8S2ZTN7</accession>
<organism evidence="1 2">
    <name type="scientific">Didymodactylos carnosus</name>
    <dbReference type="NCBI Taxonomy" id="1234261"/>
    <lineage>
        <taxon>Eukaryota</taxon>
        <taxon>Metazoa</taxon>
        <taxon>Spiralia</taxon>
        <taxon>Gnathifera</taxon>
        <taxon>Rotifera</taxon>
        <taxon>Eurotatoria</taxon>
        <taxon>Bdelloidea</taxon>
        <taxon>Philodinida</taxon>
        <taxon>Philodinidae</taxon>
        <taxon>Didymodactylos</taxon>
    </lineage>
</organism>
<dbReference type="AlphaFoldDB" id="A0A8S2ZTN7"/>
<name>A0A8S2ZTN7_9BILA</name>
<gene>
    <name evidence="1" type="ORF">SRO942_LOCUS50582</name>
</gene>
<sequence length="133" mass="15430">MIPMLMISEKYATLVEESQRNFPRMSSSRTDFLRRRLENHFESKLCFVKQSNMGGTYVALNDLQFYLNLTLSKSKDRCAPIQPFSSTLVNEENKNIETIFDAVKILRNQIHKGLELLKEFDSEKLATNALADY</sequence>
<evidence type="ECO:0000313" key="1">
    <source>
        <dbReference type="EMBL" id="CAF4658586.1"/>
    </source>
</evidence>
<proteinExistence type="predicted"/>
<feature type="non-terminal residue" evidence="1">
    <location>
        <position position="133"/>
    </location>
</feature>
<reference evidence="1" key="1">
    <citation type="submission" date="2021-02" db="EMBL/GenBank/DDBJ databases">
        <authorList>
            <person name="Nowell W R."/>
        </authorList>
    </citation>
    <scope>NUCLEOTIDE SEQUENCE</scope>
</reference>